<dbReference type="RefSeq" id="WP_087883083.1">
    <property type="nucleotide sequence ID" value="NZ_CP021748.1"/>
</dbReference>
<dbReference type="GO" id="GO:0006950">
    <property type="term" value="P:response to stress"/>
    <property type="evidence" value="ECO:0007669"/>
    <property type="project" value="TreeGrafter"/>
</dbReference>
<sequence>MGDTKWLNDDEMALWQAFLTAGALLDRRIEEQLKAESGLSHVQYEVLVRLSAAEGGELRMSELAADVLTTKSGLTYQITQMEKAGLVRRRSCAADVRGVYAVLTDKGRARLEGAAPGHLRVVRAHLIDVLSDSQVRVMREGLQEVVRALGGE</sequence>
<dbReference type="EMBL" id="CP021748">
    <property type="protein sequence ID" value="ARX81735.1"/>
    <property type="molecule type" value="Genomic_DNA"/>
</dbReference>
<reference evidence="2 3" key="1">
    <citation type="submission" date="2017-05" db="EMBL/GenBank/DDBJ databases">
        <title>Streptomyces alboflavus Genome sequencing and assembly.</title>
        <authorList>
            <person name="Wang Y."/>
            <person name="Du B."/>
            <person name="Ding Y."/>
            <person name="Liu H."/>
            <person name="Hou Q."/>
            <person name="Liu K."/>
            <person name="Wang C."/>
            <person name="Yao L."/>
        </authorList>
    </citation>
    <scope>NUCLEOTIDE SEQUENCE [LARGE SCALE GENOMIC DNA]</scope>
    <source>
        <strain evidence="2 3">MDJK44</strain>
    </source>
</reference>
<keyword evidence="3" id="KW-1185">Reference proteome</keyword>
<dbReference type="SUPFAM" id="SSF46785">
    <property type="entry name" value="Winged helix' DNA-binding domain"/>
    <property type="match status" value="1"/>
</dbReference>
<dbReference type="PANTHER" id="PTHR33164">
    <property type="entry name" value="TRANSCRIPTIONAL REGULATOR, MARR FAMILY"/>
    <property type="match status" value="1"/>
</dbReference>
<dbReference type="SMART" id="SM00347">
    <property type="entry name" value="HTH_MARR"/>
    <property type="match status" value="1"/>
</dbReference>
<dbReference type="InterPro" id="IPR036390">
    <property type="entry name" value="WH_DNA-bd_sf"/>
</dbReference>
<dbReference type="InterPro" id="IPR036388">
    <property type="entry name" value="WH-like_DNA-bd_sf"/>
</dbReference>
<dbReference type="PANTHER" id="PTHR33164:SF99">
    <property type="entry name" value="MARR FAMILY REGULATORY PROTEIN"/>
    <property type="match status" value="1"/>
</dbReference>
<dbReference type="OrthoDB" id="8635520at2"/>
<dbReference type="AlphaFoldDB" id="A0A1Z1W5N1"/>
<proteinExistence type="predicted"/>
<dbReference type="KEGG" id="salf:SMD44_01133"/>
<protein>
    <submittedName>
        <fullName evidence="2">MarR family transcriptional regulator</fullName>
    </submittedName>
</protein>
<dbReference type="eggNOG" id="COG1846">
    <property type="taxonomic scope" value="Bacteria"/>
</dbReference>
<dbReference type="STRING" id="67267.GCA_000716675_01163"/>
<name>A0A1Z1W5N1_9ACTN</name>
<dbReference type="Pfam" id="PF01047">
    <property type="entry name" value="MarR"/>
    <property type="match status" value="1"/>
</dbReference>
<dbReference type="InterPro" id="IPR000835">
    <property type="entry name" value="HTH_MarR-typ"/>
</dbReference>
<evidence type="ECO:0000313" key="2">
    <source>
        <dbReference type="EMBL" id="ARX81735.1"/>
    </source>
</evidence>
<gene>
    <name evidence="2" type="ORF">SMD44_01133</name>
</gene>
<feature type="domain" description="HTH marR-type" evidence="1">
    <location>
        <begin position="11"/>
        <end position="147"/>
    </location>
</feature>
<dbReference type="Gene3D" id="1.10.10.10">
    <property type="entry name" value="Winged helix-like DNA-binding domain superfamily/Winged helix DNA-binding domain"/>
    <property type="match status" value="1"/>
</dbReference>
<accession>A0A1Z1W5N1</accession>
<dbReference type="Proteomes" id="UP000195880">
    <property type="component" value="Chromosome"/>
</dbReference>
<dbReference type="PROSITE" id="PS50995">
    <property type="entry name" value="HTH_MARR_2"/>
    <property type="match status" value="1"/>
</dbReference>
<organism evidence="2 3">
    <name type="scientific">Streptomyces alboflavus</name>
    <dbReference type="NCBI Taxonomy" id="67267"/>
    <lineage>
        <taxon>Bacteria</taxon>
        <taxon>Bacillati</taxon>
        <taxon>Actinomycetota</taxon>
        <taxon>Actinomycetes</taxon>
        <taxon>Kitasatosporales</taxon>
        <taxon>Streptomycetaceae</taxon>
        <taxon>Streptomyces</taxon>
    </lineage>
</organism>
<evidence type="ECO:0000259" key="1">
    <source>
        <dbReference type="PROSITE" id="PS50995"/>
    </source>
</evidence>
<dbReference type="GO" id="GO:0003700">
    <property type="term" value="F:DNA-binding transcription factor activity"/>
    <property type="evidence" value="ECO:0007669"/>
    <property type="project" value="InterPro"/>
</dbReference>
<dbReference type="InterPro" id="IPR039422">
    <property type="entry name" value="MarR/SlyA-like"/>
</dbReference>
<evidence type="ECO:0000313" key="3">
    <source>
        <dbReference type="Proteomes" id="UP000195880"/>
    </source>
</evidence>